<dbReference type="Gene3D" id="1.10.110.10">
    <property type="entry name" value="Plant lipid-transfer and hydrophobic proteins"/>
    <property type="match status" value="1"/>
</dbReference>
<comment type="function">
    <text evidence="2">Plant non-specific lipid-transfer proteins transfer phospholipids as well as galactolipids across membranes. May play a role in wax or cutin deposition in the cell walls of expanding epidermal cells and certain secretory tissues.</text>
</comment>
<dbReference type="SMART" id="SM00499">
    <property type="entry name" value="AAI"/>
    <property type="match status" value="1"/>
</dbReference>
<dbReference type="InterPro" id="IPR036312">
    <property type="entry name" value="Bifun_inhib/LTP/seed_sf"/>
</dbReference>
<dbReference type="Pfam" id="PF00234">
    <property type="entry name" value="Tryp_alpha_amyl"/>
    <property type="match status" value="1"/>
</dbReference>
<protein>
    <recommendedName>
        <fullName evidence="2">Non-specific lipid-transfer protein</fullName>
    </recommendedName>
</protein>
<dbReference type="Gene3D" id="3.20.20.100">
    <property type="entry name" value="NADP-dependent oxidoreductase domain"/>
    <property type="match status" value="1"/>
</dbReference>
<feature type="domain" description="Bifunctional inhibitor/plant lipid transfer protein/seed storage helical" evidence="4">
    <location>
        <begin position="27"/>
        <end position="112"/>
    </location>
</feature>
<dbReference type="InterPro" id="IPR036812">
    <property type="entry name" value="NAD(P)_OxRdtase_dom_sf"/>
</dbReference>
<organism evidence="5 6">
    <name type="scientific">Dillenia turbinata</name>
    <dbReference type="NCBI Taxonomy" id="194707"/>
    <lineage>
        <taxon>Eukaryota</taxon>
        <taxon>Viridiplantae</taxon>
        <taxon>Streptophyta</taxon>
        <taxon>Embryophyta</taxon>
        <taxon>Tracheophyta</taxon>
        <taxon>Spermatophyta</taxon>
        <taxon>Magnoliopsida</taxon>
        <taxon>eudicotyledons</taxon>
        <taxon>Gunneridae</taxon>
        <taxon>Pentapetalae</taxon>
        <taxon>Dilleniales</taxon>
        <taxon>Dilleniaceae</taxon>
        <taxon>Dillenia</taxon>
    </lineage>
</organism>
<dbReference type="SUPFAM" id="SSF51430">
    <property type="entry name" value="NAD(P)-linked oxidoreductase"/>
    <property type="match status" value="1"/>
</dbReference>
<dbReference type="PRINTS" id="PR00382">
    <property type="entry name" value="LIPIDTRNSFER"/>
</dbReference>
<evidence type="ECO:0000313" key="6">
    <source>
        <dbReference type="Proteomes" id="UP001370490"/>
    </source>
</evidence>
<evidence type="ECO:0000313" key="5">
    <source>
        <dbReference type="EMBL" id="KAK6943610.1"/>
    </source>
</evidence>
<comment type="similarity">
    <text evidence="1 2">Belongs to the plant LTP family.</text>
</comment>
<dbReference type="InterPro" id="IPR000528">
    <property type="entry name" value="Plant_nsLTP"/>
</dbReference>
<keyword evidence="2" id="KW-0446">Lipid-binding</keyword>
<dbReference type="AlphaFoldDB" id="A0AAN8W076"/>
<comment type="caution">
    <text evidence="5">The sequence shown here is derived from an EMBL/GenBank/DDBJ whole genome shotgun (WGS) entry which is preliminary data.</text>
</comment>
<feature type="signal peptide" evidence="3">
    <location>
        <begin position="1"/>
        <end position="24"/>
    </location>
</feature>
<sequence>MKGRVMLAVAALAMVMFMVRPGEAFTCAEVDTALVPCVPFLTGSASAPASGCCDGVKSIKSMVASPADKQAACNCVKEAANRYTNIKDDAASALPSKCGVDIGVPISRSVDCTKCSDADPTDVSKALSKTLEDLQLDYADLYLMPWPLRTKSDSRGWDPQVMAPLSKAVNQVERHPVLAAVSVAQLVHSNWCPSFRSPGSWMKGEILKEPILHEIAEKLQKTPAQVALRWGTQSGHSVLPKSTN</sequence>
<proteinExistence type="inferred from homology"/>
<name>A0AAN8W076_9MAGN</name>
<dbReference type="EMBL" id="JBAMMX010000003">
    <property type="protein sequence ID" value="KAK6943610.1"/>
    <property type="molecule type" value="Genomic_DNA"/>
</dbReference>
<evidence type="ECO:0000256" key="1">
    <source>
        <dbReference type="ARBA" id="ARBA00009748"/>
    </source>
</evidence>
<evidence type="ECO:0000259" key="4">
    <source>
        <dbReference type="SMART" id="SM00499"/>
    </source>
</evidence>
<dbReference type="InterPro" id="IPR016140">
    <property type="entry name" value="Bifunc_inhib/LTP/seed_store"/>
</dbReference>
<evidence type="ECO:0000256" key="3">
    <source>
        <dbReference type="SAM" id="SignalP"/>
    </source>
</evidence>
<dbReference type="Proteomes" id="UP001370490">
    <property type="component" value="Unassembled WGS sequence"/>
</dbReference>
<dbReference type="GO" id="GO:0008289">
    <property type="term" value="F:lipid binding"/>
    <property type="evidence" value="ECO:0007669"/>
    <property type="project" value="UniProtKB-KW"/>
</dbReference>
<keyword evidence="3" id="KW-0732">Signal</keyword>
<reference evidence="5 6" key="1">
    <citation type="submission" date="2023-12" db="EMBL/GenBank/DDBJ databases">
        <title>A high-quality genome assembly for Dillenia turbinata (Dilleniales).</title>
        <authorList>
            <person name="Chanderbali A."/>
        </authorList>
    </citation>
    <scope>NUCLEOTIDE SEQUENCE [LARGE SCALE GENOMIC DNA]</scope>
    <source>
        <strain evidence="5">LSX21</strain>
        <tissue evidence="5">Leaf</tissue>
    </source>
</reference>
<feature type="chain" id="PRO_5042926612" description="Non-specific lipid-transfer protein" evidence="3">
    <location>
        <begin position="25"/>
        <end position="244"/>
    </location>
</feature>
<keyword evidence="6" id="KW-1185">Reference proteome</keyword>
<gene>
    <name evidence="5" type="ORF">RJ641_024712</name>
</gene>
<dbReference type="GO" id="GO:0006869">
    <property type="term" value="P:lipid transport"/>
    <property type="evidence" value="ECO:0007669"/>
    <property type="project" value="InterPro"/>
</dbReference>
<accession>A0AAN8W076</accession>
<dbReference type="CDD" id="cd01960">
    <property type="entry name" value="nsLTP1"/>
    <property type="match status" value="1"/>
</dbReference>
<evidence type="ECO:0000256" key="2">
    <source>
        <dbReference type="RuleBase" id="RU000628"/>
    </source>
</evidence>
<dbReference type="SUPFAM" id="SSF47699">
    <property type="entry name" value="Bifunctional inhibitor/lipid-transfer protein/seed storage 2S albumin"/>
    <property type="match status" value="1"/>
</dbReference>
<keyword evidence="2" id="KW-0813">Transport</keyword>
<dbReference type="PANTHER" id="PTHR33076">
    <property type="entry name" value="NON-SPECIFIC LIPID-TRANSFER PROTEIN 2-RELATED"/>
    <property type="match status" value="1"/>
</dbReference>